<evidence type="ECO:0000256" key="7">
    <source>
        <dbReference type="RuleBase" id="RU079119"/>
    </source>
</evidence>
<gene>
    <name evidence="9" type="ORF">TPC1_11875</name>
</gene>
<dbReference type="InterPro" id="IPR001594">
    <property type="entry name" value="Palmitoyltrfase_DHHC"/>
</dbReference>
<evidence type="ECO:0000256" key="6">
    <source>
        <dbReference type="ARBA" id="ARBA00023315"/>
    </source>
</evidence>
<proteinExistence type="inferred from homology"/>
<comment type="catalytic activity">
    <reaction evidence="7">
        <text>L-cysteinyl-[protein] + hexadecanoyl-CoA = S-hexadecanoyl-L-cysteinyl-[protein] + CoA</text>
        <dbReference type="Rhea" id="RHEA:36683"/>
        <dbReference type="Rhea" id="RHEA-COMP:10131"/>
        <dbReference type="Rhea" id="RHEA-COMP:11032"/>
        <dbReference type="ChEBI" id="CHEBI:29950"/>
        <dbReference type="ChEBI" id="CHEBI:57287"/>
        <dbReference type="ChEBI" id="CHEBI:57379"/>
        <dbReference type="ChEBI" id="CHEBI:74151"/>
        <dbReference type="EC" id="2.3.1.225"/>
    </reaction>
</comment>
<evidence type="ECO:0000256" key="1">
    <source>
        <dbReference type="ARBA" id="ARBA00004141"/>
    </source>
</evidence>
<dbReference type="GO" id="GO:0019706">
    <property type="term" value="F:protein-cysteine S-palmitoyltransferase activity"/>
    <property type="evidence" value="ECO:0007669"/>
    <property type="project" value="UniProtKB-EC"/>
</dbReference>
<protein>
    <recommendedName>
        <fullName evidence="7">Palmitoyltransferase</fullName>
        <ecNumber evidence="7">2.3.1.225</ecNumber>
    </recommendedName>
</protein>
<feature type="transmembrane region" description="Helical" evidence="7">
    <location>
        <begin position="239"/>
        <end position="256"/>
    </location>
</feature>
<dbReference type="EC" id="2.3.1.225" evidence="7"/>
<sequence length="380" mass="43802">RLILTIVFYTILVFVIRGQLKKRLTKPESGAKLFIYNFVHSSGFMFLQMNLLIIFLILAPTTYNIYYNEPFVCSHICQQIMKIGLSRGAKVNFDLEYPYSVPASSFYVLVTLSILTVFQFFYLIQGEPGYFKGEIPLKKSFPVSKTLKQEQINSLLQLKSLFTSPCIQCGTSSPNSVHSSYSEQCVCGYDHTCPWVGRDIGVANFLRFLAFIIVLSAQSLYIFALIVAKIAFQAKYLRLIHPQISFTYLIPILVISDSQTQQTMLFMLLISILVLLPSFVQMCVQFYKLQFTVINENAFTVPKMLKKSRFVKLGKIESDEFEVDDLFQMGLTQSKEDKIVVQDKDCEVLGDAETKELWKQFPMKISPIEKLKWYWNWSLE</sequence>
<dbReference type="PANTHER" id="PTHR22883">
    <property type="entry name" value="ZINC FINGER DHHC DOMAIN CONTAINING PROTEIN"/>
    <property type="match status" value="1"/>
</dbReference>
<feature type="transmembrane region" description="Helical" evidence="7">
    <location>
        <begin position="34"/>
        <end position="58"/>
    </location>
</feature>
<reference evidence="9" key="1">
    <citation type="submission" date="2015-07" db="EMBL/GenBank/DDBJ databases">
        <title>Adaptation to a free-living lifestyle via gene acquisitions in the diplomonad Trepomonas sp. PC1.</title>
        <authorList>
            <person name="Xu F."/>
            <person name="Jerlstrom-Hultqvist J."/>
            <person name="Kolisko M."/>
            <person name="Simpson A.G.B."/>
            <person name="Roger A.J."/>
            <person name="Svard S.G."/>
            <person name="Andersson J.O."/>
        </authorList>
    </citation>
    <scope>NUCLEOTIDE SEQUENCE</scope>
    <source>
        <strain evidence="9">PC1</strain>
    </source>
</reference>
<feature type="transmembrane region" description="Helical" evidence="7">
    <location>
        <begin position="205"/>
        <end position="227"/>
    </location>
</feature>
<name>A0A146KII6_9EUKA</name>
<evidence type="ECO:0000259" key="8">
    <source>
        <dbReference type="Pfam" id="PF01529"/>
    </source>
</evidence>
<feature type="non-terminal residue" evidence="9">
    <location>
        <position position="1"/>
    </location>
</feature>
<keyword evidence="5 7" id="KW-0472">Membrane</keyword>
<keyword evidence="3 7" id="KW-0812">Transmembrane</keyword>
<dbReference type="PROSITE" id="PS50216">
    <property type="entry name" value="DHHC"/>
    <property type="match status" value="1"/>
</dbReference>
<dbReference type="AlphaFoldDB" id="A0A146KII6"/>
<evidence type="ECO:0000256" key="3">
    <source>
        <dbReference type="ARBA" id="ARBA00022692"/>
    </source>
</evidence>
<feature type="transmembrane region" description="Helical" evidence="7">
    <location>
        <begin position="262"/>
        <end position="280"/>
    </location>
</feature>
<organism evidence="9">
    <name type="scientific">Trepomonas sp. PC1</name>
    <dbReference type="NCBI Taxonomy" id="1076344"/>
    <lineage>
        <taxon>Eukaryota</taxon>
        <taxon>Metamonada</taxon>
        <taxon>Diplomonadida</taxon>
        <taxon>Hexamitidae</taxon>
        <taxon>Hexamitinae</taxon>
        <taxon>Trepomonas</taxon>
    </lineage>
</organism>
<evidence type="ECO:0000313" key="9">
    <source>
        <dbReference type="EMBL" id="JAP95211.1"/>
    </source>
</evidence>
<dbReference type="Pfam" id="PF01529">
    <property type="entry name" value="DHHC"/>
    <property type="match status" value="1"/>
</dbReference>
<feature type="transmembrane region" description="Helical" evidence="7">
    <location>
        <begin position="106"/>
        <end position="124"/>
    </location>
</feature>
<evidence type="ECO:0000256" key="2">
    <source>
        <dbReference type="ARBA" id="ARBA00022679"/>
    </source>
</evidence>
<comment type="subcellular location">
    <subcellularLocation>
        <location evidence="1">Membrane</location>
        <topology evidence="1">Multi-pass membrane protein</topology>
    </subcellularLocation>
</comment>
<comment type="similarity">
    <text evidence="7">Belongs to the DHHC palmitoyltransferase family.</text>
</comment>
<feature type="domain" description="Palmitoyltransferase DHHC" evidence="8">
    <location>
        <begin position="165"/>
        <end position="288"/>
    </location>
</feature>
<dbReference type="GO" id="GO:0006612">
    <property type="term" value="P:protein targeting to membrane"/>
    <property type="evidence" value="ECO:0007669"/>
    <property type="project" value="TreeGrafter"/>
</dbReference>
<dbReference type="GO" id="GO:0016020">
    <property type="term" value="C:membrane"/>
    <property type="evidence" value="ECO:0007669"/>
    <property type="project" value="UniProtKB-SubCell"/>
</dbReference>
<evidence type="ECO:0000256" key="5">
    <source>
        <dbReference type="ARBA" id="ARBA00023136"/>
    </source>
</evidence>
<keyword evidence="2 7" id="KW-0808">Transferase</keyword>
<dbReference type="InterPro" id="IPR039859">
    <property type="entry name" value="PFA4/ZDH16/20/ERF2-like"/>
</dbReference>
<dbReference type="GO" id="GO:0005794">
    <property type="term" value="C:Golgi apparatus"/>
    <property type="evidence" value="ECO:0007669"/>
    <property type="project" value="TreeGrafter"/>
</dbReference>
<accession>A0A146KII6</accession>
<evidence type="ECO:0000256" key="4">
    <source>
        <dbReference type="ARBA" id="ARBA00022989"/>
    </source>
</evidence>
<dbReference type="GO" id="GO:0005783">
    <property type="term" value="C:endoplasmic reticulum"/>
    <property type="evidence" value="ECO:0007669"/>
    <property type="project" value="TreeGrafter"/>
</dbReference>
<keyword evidence="4 7" id="KW-1133">Transmembrane helix</keyword>
<dbReference type="EMBL" id="GDID01001395">
    <property type="protein sequence ID" value="JAP95211.1"/>
    <property type="molecule type" value="Transcribed_RNA"/>
</dbReference>
<keyword evidence="6 7" id="KW-0012">Acyltransferase</keyword>
<comment type="domain">
    <text evidence="7">The DHHC domain is required for palmitoyltransferase activity.</text>
</comment>